<feature type="transmembrane region" description="Helical" evidence="10">
    <location>
        <begin position="214"/>
        <end position="232"/>
    </location>
</feature>
<feature type="transmembrane region" description="Helical" evidence="10">
    <location>
        <begin position="297"/>
        <end position="314"/>
    </location>
</feature>
<comment type="similarity">
    <text evidence="3">Belongs to the NAD(P)H dehydrogenase (quinone) family.</text>
</comment>
<dbReference type="GO" id="GO:0009234">
    <property type="term" value="P:menaquinone biosynthetic process"/>
    <property type="evidence" value="ECO:0007669"/>
    <property type="project" value="UniProtKB-UniPathway"/>
</dbReference>
<dbReference type="InterPro" id="IPR051545">
    <property type="entry name" value="NAD(P)H_dehydrogenase_qn"/>
</dbReference>
<evidence type="ECO:0000256" key="8">
    <source>
        <dbReference type="ARBA" id="ARBA00023002"/>
    </source>
</evidence>
<feature type="transmembrane region" description="Helical" evidence="10">
    <location>
        <begin position="244"/>
        <end position="264"/>
    </location>
</feature>
<dbReference type="PANTHER" id="PTHR10204:SF34">
    <property type="entry name" value="NAD(P)H DEHYDROGENASE [QUINONE] 1 ISOFORM 1"/>
    <property type="match status" value="1"/>
</dbReference>
<dbReference type="EMBL" id="WTKP01000003">
    <property type="protein sequence ID" value="MWJ27479.1"/>
    <property type="molecule type" value="Genomic_DNA"/>
</dbReference>
<dbReference type="RefSeq" id="WP_160417704.1">
    <property type="nucleotide sequence ID" value="NZ_WTKP01000003.1"/>
</dbReference>
<dbReference type="GO" id="GO:0004659">
    <property type="term" value="F:prenyltransferase activity"/>
    <property type="evidence" value="ECO:0007669"/>
    <property type="project" value="InterPro"/>
</dbReference>
<dbReference type="InterPro" id="IPR029039">
    <property type="entry name" value="Flavoprotein-like_sf"/>
</dbReference>
<evidence type="ECO:0000256" key="4">
    <source>
        <dbReference type="ARBA" id="ARBA00022428"/>
    </source>
</evidence>
<comment type="caution">
    <text evidence="12">The sequence shown here is derived from an EMBL/GenBank/DDBJ whole genome shotgun (WGS) entry which is preliminary data.</text>
</comment>
<evidence type="ECO:0000256" key="2">
    <source>
        <dbReference type="ARBA" id="ARBA00004863"/>
    </source>
</evidence>
<dbReference type="GO" id="GO:0005829">
    <property type="term" value="C:cytosol"/>
    <property type="evidence" value="ECO:0007669"/>
    <property type="project" value="TreeGrafter"/>
</dbReference>
<dbReference type="SUPFAM" id="SSF52218">
    <property type="entry name" value="Flavoproteins"/>
    <property type="match status" value="1"/>
</dbReference>
<evidence type="ECO:0000256" key="3">
    <source>
        <dbReference type="ARBA" id="ARBA00006252"/>
    </source>
</evidence>
<dbReference type="Proteomes" id="UP000437638">
    <property type="component" value="Unassembled WGS sequence"/>
</dbReference>
<feature type="transmembrane region" description="Helical" evidence="10">
    <location>
        <begin position="422"/>
        <end position="444"/>
    </location>
</feature>
<protein>
    <submittedName>
        <fullName evidence="12">NAD(P)H dehydrogenase</fullName>
    </submittedName>
</protein>
<dbReference type="PANTHER" id="PTHR10204">
    <property type="entry name" value="NAD P H OXIDOREDUCTASE-RELATED"/>
    <property type="match status" value="1"/>
</dbReference>
<dbReference type="InterPro" id="IPR044878">
    <property type="entry name" value="UbiA_sf"/>
</dbReference>
<evidence type="ECO:0000313" key="13">
    <source>
        <dbReference type="Proteomes" id="UP000437638"/>
    </source>
</evidence>
<keyword evidence="9 10" id="KW-0472">Membrane</keyword>
<proteinExistence type="inferred from homology"/>
<dbReference type="InterPro" id="IPR000537">
    <property type="entry name" value="UbiA_prenyltransferase"/>
</dbReference>
<keyword evidence="4" id="KW-0474">Menaquinone biosynthesis</keyword>
<dbReference type="GO" id="GO:0003955">
    <property type="term" value="F:NAD(P)H dehydrogenase (quinone) activity"/>
    <property type="evidence" value="ECO:0007669"/>
    <property type="project" value="TreeGrafter"/>
</dbReference>
<accession>A0A7X3KPG9</accession>
<dbReference type="InterPro" id="IPR026046">
    <property type="entry name" value="UBIAD1"/>
</dbReference>
<gene>
    <name evidence="12" type="ORF">GPM19_04530</name>
</gene>
<evidence type="ECO:0000256" key="1">
    <source>
        <dbReference type="ARBA" id="ARBA00004141"/>
    </source>
</evidence>
<evidence type="ECO:0000256" key="9">
    <source>
        <dbReference type="ARBA" id="ARBA00023136"/>
    </source>
</evidence>
<evidence type="ECO:0000259" key="11">
    <source>
        <dbReference type="Pfam" id="PF02525"/>
    </source>
</evidence>
<feature type="domain" description="Flavodoxin-like fold" evidence="11">
    <location>
        <begin position="1"/>
        <end position="180"/>
    </location>
</feature>
<name>A0A7X3KPG9_9GAMM</name>
<evidence type="ECO:0000256" key="6">
    <source>
        <dbReference type="ARBA" id="ARBA00022692"/>
    </source>
</evidence>
<keyword evidence="8" id="KW-0560">Oxidoreductase</keyword>
<dbReference type="GO" id="GO:0016020">
    <property type="term" value="C:membrane"/>
    <property type="evidence" value="ECO:0007669"/>
    <property type="project" value="UniProtKB-SubCell"/>
</dbReference>
<keyword evidence="7 10" id="KW-1133">Transmembrane helix</keyword>
<reference evidence="12 13" key="1">
    <citation type="submission" date="2019-12" db="EMBL/GenBank/DDBJ databases">
        <title>Halomonas rutogse sp. nov. isolated from two lakes on Tibetan Plateau.</title>
        <authorList>
            <person name="Gao P."/>
        </authorList>
    </citation>
    <scope>NUCLEOTIDE SEQUENCE [LARGE SCALE GENOMIC DNA]</scope>
    <source>
        <strain evidence="12 13">ZH2S</strain>
    </source>
</reference>
<keyword evidence="5" id="KW-1003">Cell membrane</keyword>
<dbReference type="InterPro" id="IPR003680">
    <property type="entry name" value="Flavodoxin_fold"/>
</dbReference>
<feature type="transmembrane region" description="Helical" evidence="10">
    <location>
        <begin position="450"/>
        <end position="470"/>
    </location>
</feature>
<evidence type="ECO:0000256" key="10">
    <source>
        <dbReference type="SAM" id="Phobius"/>
    </source>
</evidence>
<organism evidence="12 13">
    <name type="scientific">Vreelandella zhuhanensis</name>
    <dbReference type="NCBI Taxonomy" id="2684210"/>
    <lineage>
        <taxon>Bacteria</taxon>
        <taxon>Pseudomonadati</taxon>
        <taxon>Pseudomonadota</taxon>
        <taxon>Gammaproteobacteria</taxon>
        <taxon>Oceanospirillales</taxon>
        <taxon>Halomonadaceae</taxon>
        <taxon>Vreelandella</taxon>
    </lineage>
</organism>
<dbReference type="Pfam" id="PF01040">
    <property type="entry name" value="UbiA"/>
    <property type="match status" value="1"/>
</dbReference>
<dbReference type="Pfam" id="PF02525">
    <property type="entry name" value="Flavodoxin_2"/>
    <property type="match status" value="1"/>
</dbReference>
<sequence>MKVLLILGHPRVESLCGALADAYSEGARAAGVDLRRLDLAELDFDPHVHTLSPNQQPLEADLSRARELVEWAEHLVFVYPTWWGGTPALFKGFLDRVMLPGFAFTTCESGIGYEGLLKGRSAQLITTMDTPPLIHKLLYRQPGRNALAKATLGFCGIRPVRYLACGSVKDSTARQRQAWLARAKFQGRQLQRGRISPFEWLQHKAGAWLKALRLQFYPMTWVAYAIGALAASPPGDLFTTGLFWLGYLCLFLLEVATVLTNDVIDLPSDRQNRFYSTFTGGSRVLVDGLLSQREVKAGIFVSLLGFAAASAWLVNLAPGAAGSITLVLVVLAILALGYTAAPLKLSYRGLGELDVAVTHSIGVLLSGYVIFGGDWYAAFPWLLSLPLLLAIVPAITLSGIPDLEADAAVAKRTLAVRLGRRGALEVALGFTLASAGVALIWHLLGIAEGAYGGIAYVVVPHAALLAFCLYRQRGKVELAERGNISSRIDGLMGVSLSYVLWFGLFPLFQLLGH</sequence>
<keyword evidence="13" id="KW-1185">Reference proteome</keyword>
<keyword evidence="6 10" id="KW-0812">Transmembrane</keyword>
<evidence type="ECO:0000313" key="12">
    <source>
        <dbReference type="EMBL" id="MWJ27479.1"/>
    </source>
</evidence>
<evidence type="ECO:0000256" key="5">
    <source>
        <dbReference type="ARBA" id="ARBA00022475"/>
    </source>
</evidence>
<feature type="transmembrane region" description="Helical" evidence="10">
    <location>
        <begin position="491"/>
        <end position="511"/>
    </location>
</feature>
<feature type="transmembrane region" description="Helical" evidence="10">
    <location>
        <begin position="377"/>
        <end position="401"/>
    </location>
</feature>
<dbReference type="CDD" id="cd13962">
    <property type="entry name" value="PT_UbiA_UBIAD1"/>
    <property type="match status" value="1"/>
</dbReference>
<dbReference type="UniPathway" id="UPA00079"/>
<feature type="transmembrane region" description="Helical" evidence="10">
    <location>
        <begin position="320"/>
        <end position="341"/>
    </location>
</feature>
<dbReference type="Gene3D" id="3.40.50.360">
    <property type="match status" value="1"/>
</dbReference>
<comment type="subcellular location">
    <subcellularLocation>
        <location evidence="1">Membrane</location>
        <topology evidence="1">Multi-pass membrane protein</topology>
    </subcellularLocation>
</comment>
<dbReference type="Gene3D" id="1.10.357.140">
    <property type="entry name" value="UbiA prenyltransferase"/>
    <property type="match status" value="1"/>
</dbReference>
<evidence type="ECO:0000256" key="7">
    <source>
        <dbReference type="ARBA" id="ARBA00022989"/>
    </source>
</evidence>
<dbReference type="AlphaFoldDB" id="A0A7X3KPG9"/>
<comment type="pathway">
    <text evidence="2">Quinol/quinone metabolism; menaquinone biosynthesis.</text>
</comment>